<name>A0A382EVM4_9ZZZZ</name>
<evidence type="ECO:0000259" key="1">
    <source>
        <dbReference type="Pfam" id="PF08450"/>
    </source>
</evidence>
<dbReference type="PANTHER" id="PTHR47572">
    <property type="entry name" value="LIPOPROTEIN-RELATED"/>
    <property type="match status" value="1"/>
</dbReference>
<dbReference type="Pfam" id="PF08450">
    <property type="entry name" value="SGL"/>
    <property type="match status" value="1"/>
</dbReference>
<feature type="domain" description="SMP-30/Gluconolactonase/LRE-like region" evidence="1">
    <location>
        <begin position="47"/>
        <end position="281"/>
    </location>
</feature>
<accession>A0A382EVM4</accession>
<protein>
    <recommendedName>
        <fullName evidence="1">SMP-30/Gluconolactonase/LRE-like region domain-containing protein</fullName>
    </recommendedName>
</protein>
<dbReference type="InterPro" id="IPR005511">
    <property type="entry name" value="SMP-30"/>
</dbReference>
<evidence type="ECO:0000313" key="2">
    <source>
        <dbReference type="EMBL" id="SVB54846.1"/>
    </source>
</evidence>
<dbReference type="SUPFAM" id="SSF63829">
    <property type="entry name" value="Calcium-dependent phosphotriesterase"/>
    <property type="match status" value="1"/>
</dbReference>
<dbReference type="InterPro" id="IPR011042">
    <property type="entry name" value="6-blade_b-propeller_TolB-like"/>
</dbReference>
<sequence length="309" mass="34257">MKVILIFVAAIGLLLSTACQCPFCQPAEVFYQATPLTVENAFTAGIEGPACDRAGNIYAVNFRKQQTIGITTPDGMSEIFVALPNTSIGNGIRFDRKGRMYVADYTEHNVLRIDPATKAIEVFAHEPMMNQPNDLAISPEGMLYASDPNWAKKTGQLWRIDSDGIVTRLMENMGTTNGIEVSPDGKKLYVNESVQRNVWVFDIQPDGSITNKILLKKFPDHGFDGMRCDTKGNLYITRYGKGTVVILSPTGTILQEIDVLGSKPSNLCFGGPDGRTVYVTEVEHRRLVKFRVKTPGMAWKRWQSVKGSR</sequence>
<proteinExistence type="predicted"/>
<dbReference type="EMBL" id="UINC01046607">
    <property type="protein sequence ID" value="SVB54846.1"/>
    <property type="molecule type" value="Genomic_DNA"/>
</dbReference>
<dbReference type="PROSITE" id="PS51257">
    <property type="entry name" value="PROKAR_LIPOPROTEIN"/>
    <property type="match status" value="1"/>
</dbReference>
<dbReference type="InterPro" id="IPR013658">
    <property type="entry name" value="SGL"/>
</dbReference>
<dbReference type="InterPro" id="IPR051262">
    <property type="entry name" value="SMP-30/CGR1_Lactonase"/>
</dbReference>
<dbReference type="AlphaFoldDB" id="A0A382EVM4"/>
<dbReference type="Gene3D" id="2.120.10.30">
    <property type="entry name" value="TolB, C-terminal domain"/>
    <property type="match status" value="1"/>
</dbReference>
<dbReference type="PRINTS" id="PR01790">
    <property type="entry name" value="SMP30FAMILY"/>
</dbReference>
<dbReference type="PANTHER" id="PTHR47572:SF5">
    <property type="entry name" value="BLR2277 PROTEIN"/>
    <property type="match status" value="1"/>
</dbReference>
<gene>
    <name evidence="2" type="ORF">METZ01_LOCUS207700</name>
</gene>
<reference evidence="2" key="1">
    <citation type="submission" date="2018-05" db="EMBL/GenBank/DDBJ databases">
        <authorList>
            <person name="Lanie J.A."/>
            <person name="Ng W.-L."/>
            <person name="Kazmierczak K.M."/>
            <person name="Andrzejewski T.M."/>
            <person name="Davidsen T.M."/>
            <person name="Wayne K.J."/>
            <person name="Tettelin H."/>
            <person name="Glass J.I."/>
            <person name="Rusch D."/>
            <person name="Podicherti R."/>
            <person name="Tsui H.-C.T."/>
            <person name="Winkler M.E."/>
        </authorList>
    </citation>
    <scope>NUCLEOTIDE SEQUENCE</scope>
</reference>
<organism evidence="2">
    <name type="scientific">marine metagenome</name>
    <dbReference type="NCBI Taxonomy" id="408172"/>
    <lineage>
        <taxon>unclassified sequences</taxon>
        <taxon>metagenomes</taxon>
        <taxon>ecological metagenomes</taxon>
    </lineage>
</organism>